<dbReference type="GO" id="GO:0005524">
    <property type="term" value="F:ATP binding"/>
    <property type="evidence" value="ECO:0007669"/>
    <property type="project" value="UniProtKB-KW"/>
</dbReference>
<reference evidence="6 7" key="1">
    <citation type="submission" date="2018-09" db="EMBL/GenBank/DDBJ databases">
        <title>Complete genome sequence of Euzebya sp. DY32-46 isolated from seawater of Pacific Ocean.</title>
        <authorList>
            <person name="Xu L."/>
            <person name="Wu Y.-H."/>
            <person name="Xu X.-W."/>
        </authorList>
    </citation>
    <scope>NUCLEOTIDE SEQUENCE [LARGE SCALE GENOMIC DNA]</scope>
    <source>
        <strain evidence="6 7">DY32-46</strain>
    </source>
</reference>
<comment type="similarity">
    <text evidence="1 5">Belongs to the 5-formyltetrahydrofolate cyclo-ligase family.</text>
</comment>
<organism evidence="6 7">
    <name type="scientific">Euzebya pacifica</name>
    <dbReference type="NCBI Taxonomy" id="1608957"/>
    <lineage>
        <taxon>Bacteria</taxon>
        <taxon>Bacillati</taxon>
        <taxon>Actinomycetota</taxon>
        <taxon>Nitriliruptoria</taxon>
        <taxon>Euzebyales</taxon>
    </lineage>
</organism>
<evidence type="ECO:0000256" key="4">
    <source>
        <dbReference type="PIRSR" id="PIRSR006806-1"/>
    </source>
</evidence>
<feature type="binding site" evidence="4">
    <location>
        <begin position="7"/>
        <end position="11"/>
    </location>
    <ligand>
        <name>ATP</name>
        <dbReference type="ChEBI" id="CHEBI:30616"/>
    </ligand>
</feature>
<keyword evidence="2 4" id="KW-0547">Nucleotide-binding</keyword>
<proteinExistence type="inferred from homology"/>
<dbReference type="InterPro" id="IPR037171">
    <property type="entry name" value="NagB/RpiA_transferase-like"/>
</dbReference>
<sequence>MDAGQQKIEQRLAAKERRAAVPGDVRARAAARIGERLDPLLGARPGPLLGYAATGDEVSVDAVLRGWLAAARPLALPRVVGPGDLQLHLVTDLDVDLVVGAYGIREPRDVLPTIDPRDVGTVLVPGVCFDRHGGRIGYGGGFYDRLLPRTGAAVRIGICLEVQLVDRVAADPHDAPVDAVVTEGDVYR</sequence>
<keyword evidence="6" id="KW-0436">Ligase</keyword>
<evidence type="ECO:0000256" key="5">
    <source>
        <dbReference type="RuleBase" id="RU361279"/>
    </source>
</evidence>
<dbReference type="EC" id="6.3.3.2" evidence="5"/>
<gene>
    <name evidence="6" type="ORF">DVS28_a3991</name>
</gene>
<dbReference type="PANTHER" id="PTHR23407:SF1">
    <property type="entry name" value="5-FORMYLTETRAHYDROFOLATE CYCLO-LIGASE"/>
    <property type="match status" value="1"/>
</dbReference>
<dbReference type="NCBIfam" id="TIGR02727">
    <property type="entry name" value="MTHFS_bact"/>
    <property type="match status" value="1"/>
</dbReference>
<dbReference type="GO" id="GO:0046872">
    <property type="term" value="F:metal ion binding"/>
    <property type="evidence" value="ECO:0007669"/>
    <property type="project" value="UniProtKB-KW"/>
</dbReference>
<dbReference type="InterPro" id="IPR002698">
    <property type="entry name" value="FTHF_cligase"/>
</dbReference>
<keyword evidence="7" id="KW-1185">Reference proteome</keyword>
<comment type="cofactor">
    <cofactor evidence="5">
        <name>Mg(2+)</name>
        <dbReference type="ChEBI" id="CHEBI:18420"/>
    </cofactor>
</comment>
<dbReference type="Pfam" id="PF01812">
    <property type="entry name" value="5-FTHF_cyc-lig"/>
    <property type="match status" value="1"/>
</dbReference>
<dbReference type="InterPro" id="IPR024185">
    <property type="entry name" value="FTHF_cligase-like_sf"/>
</dbReference>
<name>A0A346Y2G3_9ACTN</name>
<dbReference type="PIRSF" id="PIRSF006806">
    <property type="entry name" value="FTHF_cligase"/>
    <property type="match status" value="1"/>
</dbReference>
<dbReference type="GO" id="GO:0009396">
    <property type="term" value="P:folic acid-containing compound biosynthetic process"/>
    <property type="evidence" value="ECO:0007669"/>
    <property type="project" value="TreeGrafter"/>
</dbReference>
<evidence type="ECO:0000256" key="1">
    <source>
        <dbReference type="ARBA" id="ARBA00010638"/>
    </source>
</evidence>
<evidence type="ECO:0000256" key="3">
    <source>
        <dbReference type="ARBA" id="ARBA00022840"/>
    </source>
</evidence>
<feature type="binding site" evidence="4">
    <location>
        <begin position="135"/>
        <end position="143"/>
    </location>
    <ligand>
        <name>ATP</name>
        <dbReference type="ChEBI" id="CHEBI:30616"/>
    </ligand>
</feature>
<evidence type="ECO:0000256" key="2">
    <source>
        <dbReference type="ARBA" id="ARBA00022741"/>
    </source>
</evidence>
<dbReference type="PANTHER" id="PTHR23407">
    <property type="entry name" value="ATPASE INHIBITOR/5-FORMYLTETRAHYDROFOLATE CYCLO-LIGASE"/>
    <property type="match status" value="1"/>
</dbReference>
<dbReference type="SUPFAM" id="SSF100950">
    <property type="entry name" value="NagB/RpiA/CoA transferase-like"/>
    <property type="match status" value="1"/>
</dbReference>
<dbReference type="GO" id="GO:0035999">
    <property type="term" value="P:tetrahydrofolate interconversion"/>
    <property type="evidence" value="ECO:0007669"/>
    <property type="project" value="TreeGrafter"/>
</dbReference>
<feature type="binding site" evidence="4">
    <location>
        <position position="57"/>
    </location>
    <ligand>
        <name>substrate</name>
    </ligand>
</feature>
<dbReference type="AlphaFoldDB" id="A0A346Y2G3"/>
<accession>A0A346Y2G3</accession>
<dbReference type="GO" id="GO:0030272">
    <property type="term" value="F:5-formyltetrahydrofolate cyclo-ligase activity"/>
    <property type="evidence" value="ECO:0007669"/>
    <property type="project" value="UniProtKB-EC"/>
</dbReference>
<comment type="catalytic activity">
    <reaction evidence="5">
        <text>(6S)-5-formyl-5,6,7,8-tetrahydrofolate + ATP = (6R)-5,10-methenyltetrahydrofolate + ADP + phosphate</text>
        <dbReference type="Rhea" id="RHEA:10488"/>
        <dbReference type="ChEBI" id="CHEBI:30616"/>
        <dbReference type="ChEBI" id="CHEBI:43474"/>
        <dbReference type="ChEBI" id="CHEBI:57455"/>
        <dbReference type="ChEBI" id="CHEBI:57457"/>
        <dbReference type="ChEBI" id="CHEBI:456216"/>
        <dbReference type="EC" id="6.3.3.2"/>
    </reaction>
</comment>
<dbReference type="EMBL" id="CP031165">
    <property type="protein sequence ID" value="AXV08660.1"/>
    <property type="molecule type" value="Genomic_DNA"/>
</dbReference>
<dbReference type="KEGG" id="euz:DVS28_a3991"/>
<keyword evidence="5" id="KW-0460">Magnesium</keyword>
<evidence type="ECO:0000313" key="6">
    <source>
        <dbReference type="EMBL" id="AXV08660.1"/>
    </source>
</evidence>
<dbReference type="Proteomes" id="UP000264006">
    <property type="component" value="Chromosome"/>
</dbReference>
<evidence type="ECO:0000313" key="7">
    <source>
        <dbReference type="Proteomes" id="UP000264006"/>
    </source>
</evidence>
<keyword evidence="5" id="KW-0479">Metal-binding</keyword>
<dbReference type="Gene3D" id="3.40.50.10420">
    <property type="entry name" value="NagB/RpiA/CoA transferase-like"/>
    <property type="match status" value="1"/>
</dbReference>
<keyword evidence="3 4" id="KW-0067">ATP-binding</keyword>
<protein>
    <recommendedName>
        <fullName evidence="5">5-formyltetrahydrofolate cyclo-ligase</fullName>
        <ecNumber evidence="5">6.3.3.2</ecNumber>
    </recommendedName>
</protein>